<dbReference type="EC" id="2.7.8.13" evidence="12 13"/>
<evidence type="ECO:0000313" key="15">
    <source>
        <dbReference type="EMBL" id="ACM19139.1"/>
    </source>
</evidence>
<evidence type="ECO:0000256" key="14">
    <source>
        <dbReference type="PIRSR" id="PIRSR600715-1"/>
    </source>
</evidence>
<dbReference type="InterPro" id="IPR003524">
    <property type="entry name" value="PNAcMuramoyl-5peptid_Trfase"/>
</dbReference>
<name>B9M169_GEODF</name>
<evidence type="ECO:0000256" key="13">
    <source>
        <dbReference type="NCBIfam" id="TIGR00445"/>
    </source>
</evidence>
<dbReference type="GO" id="GO:0009252">
    <property type="term" value="P:peptidoglycan biosynthetic process"/>
    <property type="evidence" value="ECO:0007669"/>
    <property type="project" value="UniProtKB-UniRule"/>
</dbReference>
<keyword evidence="12" id="KW-0997">Cell inner membrane</keyword>
<comment type="cofactor">
    <cofactor evidence="12 14">
        <name>Mg(2+)</name>
        <dbReference type="ChEBI" id="CHEBI:18420"/>
    </cofactor>
</comment>
<dbReference type="GO" id="GO:0046872">
    <property type="term" value="F:metal ion binding"/>
    <property type="evidence" value="ECO:0007669"/>
    <property type="project" value="UniProtKB-KW"/>
</dbReference>
<dbReference type="InterPro" id="IPR018480">
    <property type="entry name" value="PNAcMuramoyl-5peptid_Trfase_CS"/>
</dbReference>
<dbReference type="Pfam" id="PF10555">
    <property type="entry name" value="MraY_sig1"/>
    <property type="match status" value="1"/>
</dbReference>
<dbReference type="UniPathway" id="UPA00219"/>
<evidence type="ECO:0000256" key="1">
    <source>
        <dbReference type="ARBA" id="ARBA00004141"/>
    </source>
</evidence>
<feature type="binding site" evidence="14">
    <location>
        <position position="265"/>
    </location>
    <ligand>
        <name>Mg(2+)</name>
        <dbReference type="ChEBI" id="CHEBI:18420"/>
    </ligand>
</feature>
<protein>
    <recommendedName>
        <fullName evidence="12 13">Phospho-N-acetylmuramoyl-pentapeptide-transferase</fullName>
        <ecNumber evidence="12 13">2.7.8.13</ecNumber>
    </recommendedName>
    <alternativeName>
        <fullName evidence="12">UDP-MurNAc-pentapeptide phosphotransferase</fullName>
    </alternativeName>
</protein>
<dbReference type="GO" id="GO:0051992">
    <property type="term" value="F:UDP-N-acetylmuramoyl-L-alanyl-D-glutamyl-meso-2,6-diaminopimelyl-D-alanyl-D-alanine:undecaprenyl-phosphate transferase activity"/>
    <property type="evidence" value="ECO:0007669"/>
    <property type="project" value="RHEA"/>
</dbReference>
<evidence type="ECO:0000256" key="3">
    <source>
        <dbReference type="ARBA" id="ARBA00022618"/>
    </source>
</evidence>
<evidence type="ECO:0000313" key="16">
    <source>
        <dbReference type="Proteomes" id="UP000007721"/>
    </source>
</evidence>
<comment type="function">
    <text evidence="12">Catalyzes the initial step of the lipid cycle reactions in the biosynthesis of the cell wall peptidoglycan: transfers peptidoglycan precursor phospho-MurNAc-pentapeptide from UDP-MurNAc-pentapeptide onto the lipid carrier undecaprenyl phosphate, yielding undecaprenyl-pyrophosphoryl-MurNAc-pentapeptide, known as lipid I.</text>
</comment>
<dbReference type="CDD" id="cd06852">
    <property type="entry name" value="GT_MraY"/>
    <property type="match status" value="1"/>
</dbReference>
<dbReference type="HOGENOM" id="CLU_023982_0_0_7"/>
<keyword evidence="5 12" id="KW-0812">Transmembrane</keyword>
<evidence type="ECO:0000256" key="11">
    <source>
        <dbReference type="ARBA" id="ARBA00023316"/>
    </source>
</evidence>
<keyword evidence="9 12" id="KW-0472">Membrane</keyword>
<keyword evidence="4 12" id="KW-0808">Transferase</keyword>
<dbReference type="AlphaFoldDB" id="B9M169"/>
<dbReference type="OrthoDB" id="9805475at2"/>
<evidence type="ECO:0000256" key="4">
    <source>
        <dbReference type="ARBA" id="ARBA00022679"/>
    </source>
</evidence>
<keyword evidence="3 12" id="KW-0132">Cell division</keyword>
<gene>
    <name evidence="12 15" type="primary">mraY</name>
    <name evidence="15" type="ordered locus">Geob_0777</name>
</gene>
<accession>B9M169</accession>
<organism evidence="15 16">
    <name type="scientific">Geotalea daltonii (strain DSM 22248 / JCM 15807 / FRC-32)</name>
    <name type="common">Geobacter daltonii</name>
    <dbReference type="NCBI Taxonomy" id="316067"/>
    <lineage>
        <taxon>Bacteria</taxon>
        <taxon>Pseudomonadati</taxon>
        <taxon>Thermodesulfobacteriota</taxon>
        <taxon>Desulfuromonadia</taxon>
        <taxon>Geobacterales</taxon>
        <taxon>Geobacteraceae</taxon>
        <taxon>Geotalea</taxon>
    </lineage>
</organism>
<keyword evidence="8 12" id="KW-1133">Transmembrane helix</keyword>
<sequence length="358" mass="39566">MLYHLLYPLASDYRLFNVFKYLTFRTIYAMITALVVAFILGPWLIRKLEKLQARQVIRTDGPESHLKKQGTPTMGGVLILAAIIIPTLLWADLTNAFVWLTLFIIGGYGVIGFFDDYKKVVEKNPKGLSPRQKMFWQILLATGVGIFLFVMPGFSKELFFPFFKRLHPDLGILFIPFITLVIVGASNAVNLTDGLDGLAIGPVSINAATYLLFTYIAGNARLSGYLQIPYVPGSGELAVLCGAMVGAGLGFLWYNSYPAEVFMGDVGSLSLGGGLGTLAVITKQEILLVIVGGVFVTEALSVIFQVGSYKYRGKRIFRMAPIHHHFELKGVAEPKIIVRFWIITFILALVAISTLKMR</sequence>
<keyword evidence="12 14" id="KW-0479">Metal-binding</keyword>
<evidence type="ECO:0000256" key="2">
    <source>
        <dbReference type="ARBA" id="ARBA00005583"/>
    </source>
</evidence>
<comment type="pathway">
    <text evidence="12">Cell wall biogenesis; peptidoglycan biosynthesis.</text>
</comment>
<evidence type="ECO:0000256" key="12">
    <source>
        <dbReference type="HAMAP-Rule" id="MF_00038"/>
    </source>
</evidence>
<feature type="binding site" evidence="14">
    <location>
        <position position="190"/>
    </location>
    <ligand>
        <name>Mg(2+)</name>
        <dbReference type="ChEBI" id="CHEBI:18420"/>
    </ligand>
</feature>
<evidence type="ECO:0000256" key="10">
    <source>
        <dbReference type="ARBA" id="ARBA00023306"/>
    </source>
</evidence>
<dbReference type="GO" id="GO:0005886">
    <property type="term" value="C:plasma membrane"/>
    <property type="evidence" value="ECO:0007669"/>
    <property type="project" value="UniProtKB-SubCell"/>
</dbReference>
<evidence type="ECO:0000256" key="7">
    <source>
        <dbReference type="ARBA" id="ARBA00022984"/>
    </source>
</evidence>
<dbReference type="GO" id="GO:0071555">
    <property type="term" value="P:cell wall organization"/>
    <property type="evidence" value="ECO:0007669"/>
    <property type="project" value="UniProtKB-KW"/>
</dbReference>
<dbReference type="PROSITE" id="PS01348">
    <property type="entry name" value="MRAY_2"/>
    <property type="match status" value="1"/>
</dbReference>
<keyword evidence="7 12" id="KW-0573">Peptidoglycan synthesis</keyword>
<dbReference type="GO" id="GO:0051301">
    <property type="term" value="P:cell division"/>
    <property type="evidence" value="ECO:0007669"/>
    <property type="project" value="UniProtKB-KW"/>
</dbReference>
<dbReference type="GO" id="GO:0008963">
    <property type="term" value="F:phospho-N-acetylmuramoyl-pentapeptide-transferase activity"/>
    <property type="evidence" value="ECO:0007669"/>
    <property type="project" value="UniProtKB-UniRule"/>
</dbReference>
<evidence type="ECO:0000256" key="5">
    <source>
        <dbReference type="ARBA" id="ARBA00022692"/>
    </source>
</evidence>
<dbReference type="NCBIfam" id="TIGR00445">
    <property type="entry name" value="mraY"/>
    <property type="match status" value="1"/>
</dbReference>
<dbReference type="PROSITE" id="PS01347">
    <property type="entry name" value="MRAY_1"/>
    <property type="match status" value="1"/>
</dbReference>
<keyword evidence="12 14" id="KW-0460">Magnesium</keyword>
<dbReference type="eggNOG" id="COG0472">
    <property type="taxonomic scope" value="Bacteria"/>
</dbReference>
<dbReference type="InterPro" id="IPR000715">
    <property type="entry name" value="Glycosyl_transferase_4"/>
</dbReference>
<dbReference type="Pfam" id="PF00953">
    <property type="entry name" value="Glycos_transf_4"/>
    <property type="match status" value="1"/>
</dbReference>
<reference evidence="15 16" key="1">
    <citation type="submission" date="2009-01" db="EMBL/GenBank/DDBJ databases">
        <title>Complete sequence of Geobacter sp. FRC-32.</title>
        <authorList>
            <consortium name="US DOE Joint Genome Institute"/>
            <person name="Lucas S."/>
            <person name="Copeland A."/>
            <person name="Lapidus A."/>
            <person name="Glavina del Rio T."/>
            <person name="Dalin E."/>
            <person name="Tice H."/>
            <person name="Bruce D."/>
            <person name="Goodwin L."/>
            <person name="Pitluck S."/>
            <person name="Saunders E."/>
            <person name="Brettin T."/>
            <person name="Detter J.C."/>
            <person name="Han C."/>
            <person name="Larimer F."/>
            <person name="Land M."/>
            <person name="Hauser L."/>
            <person name="Kyrpides N."/>
            <person name="Ovchinnikova G."/>
            <person name="Kostka J."/>
            <person name="Richardson P."/>
        </authorList>
    </citation>
    <scope>NUCLEOTIDE SEQUENCE [LARGE SCALE GENOMIC DNA]</scope>
    <source>
        <strain evidence="16">DSM 22248 / JCM 15807 / FRC-32</strain>
    </source>
</reference>
<dbReference type="PANTHER" id="PTHR22926:SF5">
    <property type="entry name" value="PHOSPHO-N-ACETYLMURAMOYL-PENTAPEPTIDE-TRANSFERASE HOMOLOG"/>
    <property type="match status" value="1"/>
</dbReference>
<evidence type="ECO:0000256" key="8">
    <source>
        <dbReference type="ARBA" id="ARBA00022989"/>
    </source>
</evidence>
<dbReference type="EMBL" id="CP001390">
    <property type="protein sequence ID" value="ACM19139.1"/>
    <property type="molecule type" value="Genomic_DNA"/>
</dbReference>
<dbReference type="STRING" id="316067.Geob_0777"/>
<keyword evidence="12" id="KW-1003">Cell membrane</keyword>
<keyword evidence="11 12" id="KW-0961">Cell wall biogenesis/degradation</keyword>
<dbReference type="HAMAP" id="MF_00038">
    <property type="entry name" value="MraY"/>
    <property type="match status" value="1"/>
</dbReference>
<keyword evidence="10 12" id="KW-0131">Cell cycle</keyword>
<dbReference type="KEGG" id="geo:Geob_0777"/>
<keyword evidence="6 12" id="KW-0133">Cell shape</keyword>
<keyword evidence="16" id="KW-1185">Reference proteome</keyword>
<dbReference type="GO" id="GO:0008360">
    <property type="term" value="P:regulation of cell shape"/>
    <property type="evidence" value="ECO:0007669"/>
    <property type="project" value="UniProtKB-KW"/>
</dbReference>
<evidence type="ECO:0000256" key="9">
    <source>
        <dbReference type="ARBA" id="ARBA00023136"/>
    </source>
</evidence>
<comment type="similarity">
    <text evidence="2 12">Belongs to the glycosyltransferase 4 family. MraY subfamily.</text>
</comment>
<proteinExistence type="inferred from homology"/>
<dbReference type="RefSeq" id="WP_012645868.1">
    <property type="nucleotide sequence ID" value="NC_011979.1"/>
</dbReference>
<dbReference type="PANTHER" id="PTHR22926">
    <property type="entry name" value="PHOSPHO-N-ACETYLMURAMOYL-PENTAPEPTIDE-TRANSFERASE"/>
    <property type="match status" value="1"/>
</dbReference>
<dbReference type="Proteomes" id="UP000007721">
    <property type="component" value="Chromosome"/>
</dbReference>
<evidence type="ECO:0000256" key="6">
    <source>
        <dbReference type="ARBA" id="ARBA00022960"/>
    </source>
</evidence>
<comment type="catalytic activity">
    <reaction evidence="12">
        <text>UDP-N-acetyl-alpha-D-muramoyl-L-alanyl-gamma-D-glutamyl-meso-2,6-diaminopimeloyl-D-alanyl-D-alanine + di-trans,octa-cis-undecaprenyl phosphate = di-trans,octa-cis-undecaprenyl diphospho-N-acetyl-alpha-D-muramoyl-L-alanyl-D-glutamyl-meso-2,6-diaminopimeloyl-D-alanyl-D-alanine + UMP</text>
        <dbReference type="Rhea" id="RHEA:28386"/>
        <dbReference type="ChEBI" id="CHEBI:57865"/>
        <dbReference type="ChEBI" id="CHEBI:60392"/>
        <dbReference type="ChEBI" id="CHEBI:61386"/>
        <dbReference type="ChEBI" id="CHEBI:61387"/>
        <dbReference type="EC" id="2.7.8.13"/>
    </reaction>
</comment>
<comment type="subcellular location">
    <subcellularLocation>
        <location evidence="12">Cell inner membrane</location>
        <topology evidence="12">Multi-pass membrane protein</topology>
    </subcellularLocation>
    <subcellularLocation>
        <location evidence="1">Membrane</location>
        <topology evidence="1">Multi-pass membrane protein</topology>
    </subcellularLocation>
</comment>